<dbReference type="AlphaFoldDB" id="J7SCT6"/>
<gene>
    <name evidence="2" type="ORF">FIBRA_09203</name>
</gene>
<evidence type="ECO:0000313" key="2">
    <source>
        <dbReference type="EMBL" id="CCM06893.1"/>
    </source>
</evidence>
<dbReference type="Proteomes" id="UP000006352">
    <property type="component" value="Unassembled WGS sequence"/>
</dbReference>
<protein>
    <submittedName>
        <fullName evidence="2">Uncharacterized protein</fullName>
    </submittedName>
</protein>
<feature type="transmembrane region" description="Helical" evidence="1">
    <location>
        <begin position="33"/>
        <end position="54"/>
    </location>
</feature>
<feature type="transmembrane region" description="Helical" evidence="1">
    <location>
        <begin position="151"/>
        <end position="176"/>
    </location>
</feature>
<dbReference type="HOGENOM" id="CLU_1348955_0_0_1"/>
<keyword evidence="1" id="KW-0812">Transmembrane</keyword>
<name>J7SCT6_9APHY</name>
<keyword evidence="3" id="KW-1185">Reference proteome</keyword>
<proteinExistence type="predicted"/>
<keyword evidence="1" id="KW-0472">Membrane</keyword>
<dbReference type="EMBL" id="HE797555">
    <property type="protein sequence ID" value="CCM06893.1"/>
    <property type="molecule type" value="Genomic_DNA"/>
</dbReference>
<sequence>MSSSDPPTMSPNTGDPFHLTPPPLFKMSTPWNVYYLIFLGHVPPLLLDLLWAFLSMEILHLDYDGSRQPQPMYSELQNLLWALLQDIKDPGGTDEEWNSFTHKARWTNIELDLELPTRRNNLSNTNSPSSLPLLVPCPAVFTSVPNAKLMIIFRVSAGIGCVPIVGSITLVTNSVLPTMYSLDNSLVSLRNPGIYKSVVLNGN</sequence>
<organism evidence="2 3">
    <name type="scientific">Fibroporia radiculosa</name>
    <dbReference type="NCBI Taxonomy" id="599839"/>
    <lineage>
        <taxon>Eukaryota</taxon>
        <taxon>Fungi</taxon>
        <taxon>Dikarya</taxon>
        <taxon>Basidiomycota</taxon>
        <taxon>Agaricomycotina</taxon>
        <taxon>Agaricomycetes</taxon>
        <taxon>Polyporales</taxon>
        <taxon>Fibroporiaceae</taxon>
        <taxon>Fibroporia</taxon>
    </lineage>
</organism>
<dbReference type="InParanoid" id="J7SCT6"/>
<reference evidence="2 3" key="1">
    <citation type="journal article" date="2012" name="Appl. Environ. Microbiol.">
        <title>Short-read sequencing for genomic analysis of the brown rot fungus Fibroporia radiculosa.</title>
        <authorList>
            <person name="Tang J.D."/>
            <person name="Perkins A.D."/>
            <person name="Sonstegard T.S."/>
            <person name="Schroeder S.G."/>
            <person name="Burgess S.C."/>
            <person name="Diehl S.V."/>
        </authorList>
    </citation>
    <scope>NUCLEOTIDE SEQUENCE [LARGE SCALE GENOMIC DNA]</scope>
    <source>
        <strain evidence="2 3">TFFH 294</strain>
    </source>
</reference>
<accession>J7SCT6</accession>
<dbReference type="RefSeq" id="XP_012176914.1">
    <property type="nucleotide sequence ID" value="XM_012321524.1"/>
</dbReference>
<evidence type="ECO:0000256" key="1">
    <source>
        <dbReference type="SAM" id="Phobius"/>
    </source>
</evidence>
<keyword evidence="1" id="KW-1133">Transmembrane helix</keyword>
<evidence type="ECO:0000313" key="3">
    <source>
        <dbReference type="Proteomes" id="UP000006352"/>
    </source>
</evidence>
<dbReference type="GeneID" id="24101793"/>